<evidence type="ECO:0000256" key="1">
    <source>
        <dbReference type="SAM" id="MobiDB-lite"/>
    </source>
</evidence>
<proteinExistence type="predicted"/>
<feature type="compositionally biased region" description="Basic and acidic residues" evidence="1">
    <location>
        <begin position="1"/>
        <end position="12"/>
    </location>
</feature>
<dbReference type="Proteomes" id="UP000053676">
    <property type="component" value="Unassembled WGS sequence"/>
</dbReference>
<sequence length="70" mass="8038">MCLEENPLRENVDPPSKQQQQQQQEQAASVGRHSYERKRRRPWAANAHSTQRFGEKFSLGSQATKLNNSA</sequence>
<dbReference type="AlphaFoldDB" id="W2TQE5"/>
<feature type="region of interest" description="Disordered" evidence="1">
    <location>
        <begin position="1"/>
        <end position="70"/>
    </location>
</feature>
<reference evidence="3" key="1">
    <citation type="journal article" date="2014" name="Nat. Genet.">
        <title>Genome of the human hookworm Necator americanus.</title>
        <authorList>
            <person name="Tang Y.T."/>
            <person name="Gao X."/>
            <person name="Rosa B.A."/>
            <person name="Abubucker S."/>
            <person name="Hallsworth-Pepin K."/>
            <person name="Martin J."/>
            <person name="Tyagi R."/>
            <person name="Heizer E."/>
            <person name="Zhang X."/>
            <person name="Bhonagiri-Palsikar V."/>
            <person name="Minx P."/>
            <person name="Warren W.C."/>
            <person name="Wang Q."/>
            <person name="Zhan B."/>
            <person name="Hotez P.J."/>
            <person name="Sternberg P.W."/>
            <person name="Dougall A."/>
            <person name="Gaze S.T."/>
            <person name="Mulvenna J."/>
            <person name="Sotillo J."/>
            <person name="Ranganathan S."/>
            <person name="Rabelo E.M."/>
            <person name="Wilson R.K."/>
            <person name="Felgner P.L."/>
            <person name="Bethony J."/>
            <person name="Hawdon J.M."/>
            <person name="Gasser R.B."/>
            <person name="Loukas A."/>
            <person name="Mitreva M."/>
        </authorList>
    </citation>
    <scope>NUCLEOTIDE SEQUENCE [LARGE SCALE GENOMIC DNA]</scope>
</reference>
<feature type="compositionally biased region" description="Polar residues" evidence="1">
    <location>
        <begin position="59"/>
        <end position="70"/>
    </location>
</feature>
<keyword evidence="3" id="KW-1185">Reference proteome</keyword>
<evidence type="ECO:0000313" key="2">
    <source>
        <dbReference type="EMBL" id="ETN83336.1"/>
    </source>
</evidence>
<dbReference type="KEGG" id="nai:NECAME_07454"/>
<dbReference type="EMBL" id="KI658235">
    <property type="protein sequence ID" value="ETN83336.1"/>
    <property type="molecule type" value="Genomic_DNA"/>
</dbReference>
<organism evidence="2 3">
    <name type="scientific">Necator americanus</name>
    <name type="common">Human hookworm</name>
    <dbReference type="NCBI Taxonomy" id="51031"/>
    <lineage>
        <taxon>Eukaryota</taxon>
        <taxon>Metazoa</taxon>
        <taxon>Ecdysozoa</taxon>
        <taxon>Nematoda</taxon>
        <taxon>Chromadorea</taxon>
        <taxon>Rhabditida</taxon>
        <taxon>Rhabditina</taxon>
        <taxon>Rhabditomorpha</taxon>
        <taxon>Strongyloidea</taxon>
        <taxon>Ancylostomatidae</taxon>
        <taxon>Bunostominae</taxon>
        <taxon>Necator</taxon>
    </lineage>
</organism>
<accession>W2TQE5</accession>
<evidence type="ECO:0000313" key="3">
    <source>
        <dbReference type="Proteomes" id="UP000053676"/>
    </source>
</evidence>
<gene>
    <name evidence="2" type="ORF">NECAME_07454</name>
</gene>
<protein>
    <submittedName>
        <fullName evidence="2">Uncharacterized protein</fullName>
    </submittedName>
</protein>
<name>W2TQE5_NECAM</name>